<protein>
    <submittedName>
        <fullName evidence="3">Uncharacterized protein</fullName>
    </submittedName>
</protein>
<dbReference type="AlphaFoldDB" id="F4GIB8"/>
<dbReference type="STRING" id="760011.Spico_0035"/>
<dbReference type="HOGENOM" id="CLU_2182250_0_0_12"/>
<accession>F4GIB8</accession>
<reference evidence="4" key="1">
    <citation type="submission" date="2011-04" db="EMBL/GenBank/DDBJ databases">
        <title>The complete genome of Spirochaeta coccoides DSM 17374.</title>
        <authorList>
            <person name="Lucas S."/>
            <person name="Copeland A."/>
            <person name="Lapidus A."/>
            <person name="Bruce D."/>
            <person name="Goodwin L."/>
            <person name="Pitluck S."/>
            <person name="Peters L."/>
            <person name="Kyrpides N."/>
            <person name="Mavromatis K."/>
            <person name="Pagani I."/>
            <person name="Ivanova N."/>
            <person name="Ovchinnikova G."/>
            <person name="Lu M."/>
            <person name="Detter J.C."/>
            <person name="Tapia R."/>
            <person name="Han C."/>
            <person name="Land M."/>
            <person name="Hauser L."/>
            <person name="Markowitz V."/>
            <person name="Cheng J.-F."/>
            <person name="Hugenholtz P."/>
            <person name="Woyke T."/>
            <person name="Wu D."/>
            <person name="Spring S."/>
            <person name="Schroeder M."/>
            <person name="Brambilla E."/>
            <person name="Klenk H.-P."/>
            <person name="Eisen J.A."/>
        </authorList>
    </citation>
    <scope>NUCLEOTIDE SEQUENCE [LARGE SCALE GENOMIC DNA]</scope>
    <source>
        <strain evidence="4">ATCC BAA-1237 / DSM 17374 / SPN1</strain>
    </source>
</reference>
<feature type="compositionally biased region" description="Polar residues" evidence="1">
    <location>
        <begin position="53"/>
        <end position="62"/>
    </location>
</feature>
<organism evidence="3 4">
    <name type="scientific">Parasphaerochaeta coccoides (strain ATCC BAA-1237 / DSM 17374 / SPN1)</name>
    <name type="common">Sphaerochaeta coccoides</name>
    <dbReference type="NCBI Taxonomy" id="760011"/>
    <lineage>
        <taxon>Bacteria</taxon>
        <taxon>Pseudomonadati</taxon>
        <taxon>Spirochaetota</taxon>
        <taxon>Spirochaetia</taxon>
        <taxon>Spirochaetales</taxon>
        <taxon>Sphaerochaetaceae</taxon>
        <taxon>Parasphaerochaeta</taxon>
    </lineage>
</organism>
<feature type="transmembrane region" description="Helical" evidence="2">
    <location>
        <begin position="6"/>
        <end position="26"/>
    </location>
</feature>
<dbReference type="Proteomes" id="UP000007939">
    <property type="component" value="Chromosome"/>
</dbReference>
<evidence type="ECO:0000256" key="2">
    <source>
        <dbReference type="SAM" id="Phobius"/>
    </source>
</evidence>
<evidence type="ECO:0000313" key="3">
    <source>
        <dbReference type="EMBL" id="AEC01277.1"/>
    </source>
</evidence>
<evidence type="ECO:0000256" key="1">
    <source>
        <dbReference type="SAM" id="MobiDB-lite"/>
    </source>
</evidence>
<reference evidence="3 4" key="2">
    <citation type="journal article" date="2012" name="Stand. Genomic Sci.">
        <title>Complete genome sequence of the termite hindgut bacterium Spirochaeta coccoides type strain (SPN1(T)), reclassification in the genus Sphaerochaeta as Sphaerochaeta coccoides comb. nov. and emendations of the family Spirochaetaceae and the genus Sphaerochaeta.</title>
        <authorList>
            <person name="Abt B."/>
            <person name="Han C."/>
            <person name="Scheuner C."/>
            <person name="Lu M."/>
            <person name="Lapidus A."/>
            <person name="Nolan M."/>
            <person name="Lucas S."/>
            <person name="Hammon N."/>
            <person name="Deshpande S."/>
            <person name="Cheng J.F."/>
            <person name="Tapia R."/>
            <person name="Goodwin L.A."/>
            <person name="Pitluck S."/>
            <person name="Liolios K."/>
            <person name="Pagani I."/>
            <person name="Ivanova N."/>
            <person name="Mavromatis K."/>
            <person name="Mikhailova N."/>
            <person name="Huntemann M."/>
            <person name="Pati A."/>
            <person name="Chen A."/>
            <person name="Palaniappan K."/>
            <person name="Land M."/>
            <person name="Hauser L."/>
            <person name="Brambilla E.M."/>
            <person name="Rohde M."/>
            <person name="Spring S."/>
            <person name="Gronow S."/>
            <person name="Goker M."/>
            <person name="Woyke T."/>
            <person name="Bristow J."/>
            <person name="Eisen J.A."/>
            <person name="Markowitz V."/>
            <person name="Hugenholtz P."/>
            <person name="Kyrpides N.C."/>
            <person name="Klenk H.P."/>
            <person name="Detter J.C."/>
        </authorList>
    </citation>
    <scope>NUCLEOTIDE SEQUENCE [LARGE SCALE GENOMIC DNA]</scope>
    <source>
        <strain evidence="4">ATCC BAA-1237 / DSM 17374 / SPN1</strain>
    </source>
</reference>
<sequence length="109" mass="11582">MIKIISGTIIVICAVCLLALAIKSLIERLRQGKDKNTGTPTFKSIHTAETDSPKATVSMTDSSDSHAEDKTDCPYCGGTGRYECYSSLSGVGGSWEEPCPFCNKSGGDK</sequence>
<feature type="region of interest" description="Disordered" evidence="1">
    <location>
        <begin position="33"/>
        <end position="69"/>
    </location>
</feature>
<dbReference type="EMBL" id="CP002659">
    <property type="protein sequence ID" value="AEC01277.1"/>
    <property type="molecule type" value="Genomic_DNA"/>
</dbReference>
<dbReference type="RefSeq" id="WP_013738673.1">
    <property type="nucleotide sequence ID" value="NC_015436.1"/>
</dbReference>
<keyword evidence="2" id="KW-0812">Transmembrane</keyword>
<name>F4GIB8_PARC1</name>
<keyword evidence="4" id="KW-1185">Reference proteome</keyword>
<dbReference type="KEGG" id="scc:Spico_0035"/>
<keyword evidence="2" id="KW-0472">Membrane</keyword>
<evidence type="ECO:0000313" key="4">
    <source>
        <dbReference type="Proteomes" id="UP000007939"/>
    </source>
</evidence>
<gene>
    <name evidence="3" type="ordered locus">Spico_0035</name>
</gene>
<proteinExistence type="predicted"/>
<keyword evidence="2" id="KW-1133">Transmembrane helix</keyword>